<keyword evidence="2" id="KW-0732">Signal</keyword>
<dbReference type="PROSITE" id="PS00650">
    <property type="entry name" value="G_PROTEIN_RECEP_F2_2"/>
    <property type="match status" value="1"/>
</dbReference>
<name>A0ABM0MP06_SACKO</name>
<dbReference type="Proteomes" id="UP000694865">
    <property type="component" value="Unplaced"/>
</dbReference>
<protein>
    <submittedName>
        <fullName evidence="4">Probable G-protein coupled receptor 133-like</fullName>
    </submittedName>
</protein>
<dbReference type="PANTHER" id="PTHR12011:SF347">
    <property type="entry name" value="FI21270P1-RELATED"/>
    <property type="match status" value="1"/>
</dbReference>
<feature type="compositionally biased region" description="Polar residues" evidence="1">
    <location>
        <begin position="46"/>
        <end position="59"/>
    </location>
</feature>
<evidence type="ECO:0000256" key="2">
    <source>
        <dbReference type="SAM" id="SignalP"/>
    </source>
</evidence>
<dbReference type="PANTHER" id="PTHR12011">
    <property type="entry name" value="ADHESION G-PROTEIN COUPLED RECEPTOR"/>
    <property type="match status" value="1"/>
</dbReference>
<evidence type="ECO:0000313" key="4">
    <source>
        <dbReference type="RefSeq" id="XP_006821747.1"/>
    </source>
</evidence>
<accession>A0ABM0MP06</accession>
<organism evidence="3 4">
    <name type="scientific">Saccoglossus kowalevskii</name>
    <name type="common">Acorn worm</name>
    <dbReference type="NCBI Taxonomy" id="10224"/>
    <lineage>
        <taxon>Eukaryota</taxon>
        <taxon>Metazoa</taxon>
        <taxon>Hemichordata</taxon>
        <taxon>Enteropneusta</taxon>
        <taxon>Harrimaniidae</taxon>
        <taxon>Saccoglossus</taxon>
    </lineage>
</organism>
<reference evidence="4" key="1">
    <citation type="submission" date="2025-08" db="UniProtKB">
        <authorList>
            <consortium name="RefSeq"/>
        </authorList>
    </citation>
    <scope>IDENTIFICATION</scope>
    <source>
        <tissue evidence="4">Testes</tissue>
    </source>
</reference>
<dbReference type="RefSeq" id="XP_006821747.1">
    <property type="nucleotide sequence ID" value="XM_006821684.1"/>
</dbReference>
<evidence type="ECO:0000256" key="1">
    <source>
        <dbReference type="SAM" id="MobiDB-lite"/>
    </source>
</evidence>
<evidence type="ECO:0000313" key="3">
    <source>
        <dbReference type="Proteomes" id="UP000694865"/>
    </source>
</evidence>
<keyword evidence="3" id="KW-1185">Reference proteome</keyword>
<proteinExistence type="predicted"/>
<gene>
    <name evidence="4" type="primary">LOC102802439</name>
</gene>
<dbReference type="InterPro" id="IPR017983">
    <property type="entry name" value="GPCR_2_secretin-like_CS"/>
</dbReference>
<feature type="signal peptide" evidence="2">
    <location>
        <begin position="1"/>
        <end position="26"/>
    </location>
</feature>
<feature type="chain" id="PRO_5047163195" evidence="2">
    <location>
        <begin position="27"/>
        <end position="94"/>
    </location>
</feature>
<dbReference type="GeneID" id="102802439"/>
<dbReference type="Gene3D" id="1.20.1070.10">
    <property type="entry name" value="Rhodopsin 7-helix transmembrane proteins"/>
    <property type="match status" value="1"/>
</dbReference>
<feature type="region of interest" description="Disordered" evidence="1">
    <location>
        <begin position="46"/>
        <end position="66"/>
    </location>
</feature>
<sequence length="94" mass="10392">MFAILNSLQGFFIFLFYCVNSSEVRAQLARKKQTIELTHGISLSSGPRYSSNQVRPNTTSEEISNSNIASRSSIRISLDTGIQEEAESSDGNLM</sequence>